<comment type="caution">
    <text evidence="2">The sequence shown here is derived from an EMBL/GenBank/DDBJ whole genome shotgun (WGS) entry which is preliminary data.</text>
</comment>
<reference evidence="2 3" key="1">
    <citation type="submission" date="2023-03" db="EMBL/GenBank/DDBJ databases">
        <title>High recombination rates correlate with genetic variation in Cardiocondyla obscurior ants.</title>
        <authorList>
            <person name="Errbii M."/>
        </authorList>
    </citation>
    <scope>NUCLEOTIDE SEQUENCE [LARGE SCALE GENOMIC DNA]</scope>
    <source>
        <strain evidence="2">Alpha-2009</strain>
        <tissue evidence="2">Whole body</tissue>
    </source>
</reference>
<accession>A0AAW2EFL7</accession>
<protein>
    <recommendedName>
        <fullName evidence="4">Ribosomal protein S7</fullName>
    </recommendedName>
</protein>
<dbReference type="Proteomes" id="UP001430953">
    <property type="component" value="Unassembled WGS sequence"/>
</dbReference>
<feature type="region of interest" description="Disordered" evidence="1">
    <location>
        <begin position="1"/>
        <end position="35"/>
    </location>
</feature>
<organism evidence="2 3">
    <name type="scientific">Cardiocondyla obscurior</name>
    <dbReference type="NCBI Taxonomy" id="286306"/>
    <lineage>
        <taxon>Eukaryota</taxon>
        <taxon>Metazoa</taxon>
        <taxon>Ecdysozoa</taxon>
        <taxon>Arthropoda</taxon>
        <taxon>Hexapoda</taxon>
        <taxon>Insecta</taxon>
        <taxon>Pterygota</taxon>
        <taxon>Neoptera</taxon>
        <taxon>Endopterygota</taxon>
        <taxon>Hymenoptera</taxon>
        <taxon>Apocrita</taxon>
        <taxon>Aculeata</taxon>
        <taxon>Formicoidea</taxon>
        <taxon>Formicidae</taxon>
        <taxon>Myrmicinae</taxon>
        <taxon>Cardiocondyla</taxon>
    </lineage>
</organism>
<feature type="compositionally biased region" description="Basic and acidic residues" evidence="1">
    <location>
        <begin position="191"/>
        <end position="204"/>
    </location>
</feature>
<proteinExistence type="predicted"/>
<evidence type="ECO:0000256" key="1">
    <source>
        <dbReference type="SAM" id="MobiDB-lite"/>
    </source>
</evidence>
<evidence type="ECO:0000313" key="2">
    <source>
        <dbReference type="EMBL" id="KAL0102519.1"/>
    </source>
</evidence>
<feature type="region of interest" description="Disordered" evidence="1">
    <location>
        <begin position="103"/>
        <end position="134"/>
    </location>
</feature>
<dbReference type="AlphaFoldDB" id="A0AAW2EFL7"/>
<dbReference type="EMBL" id="JADYXP020000022">
    <property type="protein sequence ID" value="KAL0102519.1"/>
    <property type="molecule type" value="Genomic_DNA"/>
</dbReference>
<evidence type="ECO:0000313" key="3">
    <source>
        <dbReference type="Proteomes" id="UP001430953"/>
    </source>
</evidence>
<name>A0AAW2EFL7_9HYME</name>
<gene>
    <name evidence="2" type="ORF">PUN28_018064</name>
</gene>
<keyword evidence="3" id="KW-1185">Reference proteome</keyword>
<sequence length="289" mass="32647">MSRDCRRHSGPDSAPRARPRRRRSPSLLPPSRFLPRESIANPYKNARRQYLILKVYSYSARAQITRRKNPAARIGKRATAVGILLKIRGNYINAFPPRGCREERRGGNYGSGVISGSPVPRPNSKEDECGHLGQTPVSSKFRAVRARFSSGRYAPRVQFPMQLQSRRRRSIYTRVRTVHIKCAVTSHRGGNVREKCSQRREGGRGRVGPLAKRKERARDNNLRYKSTIKASELNEIRLAIRWVSAANAGGPVTLPYPSPNVVGTLKPLSARRFPRIRETSISAALRYIK</sequence>
<feature type="region of interest" description="Disordered" evidence="1">
    <location>
        <begin position="191"/>
        <end position="215"/>
    </location>
</feature>
<evidence type="ECO:0008006" key="4">
    <source>
        <dbReference type="Google" id="ProtNLM"/>
    </source>
</evidence>
<feature type="compositionally biased region" description="Basic and acidic residues" evidence="1">
    <location>
        <begin position="1"/>
        <end position="10"/>
    </location>
</feature>